<comment type="similarity">
    <text evidence="1">Belongs to the bacterial solute-binding protein 5 family.</text>
</comment>
<dbReference type="Gene3D" id="3.40.190.10">
    <property type="entry name" value="Periplasmic binding protein-like II"/>
    <property type="match status" value="1"/>
</dbReference>
<dbReference type="Gene3D" id="3.10.105.10">
    <property type="entry name" value="Dipeptide-binding Protein, Domain 3"/>
    <property type="match status" value="1"/>
</dbReference>
<accession>A0A6J4HJS2</accession>
<dbReference type="CDD" id="cd00995">
    <property type="entry name" value="PBP2_NikA_DppA_OppA_like"/>
    <property type="match status" value="1"/>
</dbReference>
<evidence type="ECO:0000256" key="4">
    <source>
        <dbReference type="SAM" id="MobiDB-lite"/>
    </source>
</evidence>
<protein>
    <submittedName>
        <fullName evidence="6">ABC transporter, substrate-binding protein (Cluster 5, nickel/peptides/opines)</fullName>
    </submittedName>
</protein>
<organism evidence="6">
    <name type="scientific">uncultured Chloroflexia bacterium</name>
    <dbReference type="NCBI Taxonomy" id="1672391"/>
    <lineage>
        <taxon>Bacteria</taxon>
        <taxon>Bacillati</taxon>
        <taxon>Chloroflexota</taxon>
        <taxon>Chloroflexia</taxon>
        <taxon>environmental samples</taxon>
    </lineage>
</organism>
<dbReference type="GO" id="GO:1904680">
    <property type="term" value="F:peptide transmembrane transporter activity"/>
    <property type="evidence" value="ECO:0007669"/>
    <property type="project" value="TreeGrafter"/>
</dbReference>
<keyword evidence="3" id="KW-0732">Signal</keyword>
<dbReference type="PANTHER" id="PTHR30290">
    <property type="entry name" value="PERIPLASMIC BINDING COMPONENT OF ABC TRANSPORTER"/>
    <property type="match status" value="1"/>
</dbReference>
<dbReference type="EMBL" id="CADCTR010000229">
    <property type="protein sequence ID" value="CAA9226883.1"/>
    <property type="molecule type" value="Genomic_DNA"/>
</dbReference>
<name>A0A6J4HJS2_9CHLR</name>
<feature type="region of interest" description="Disordered" evidence="4">
    <location>
        <begin position="1"/>
        <end position="25"/>
    </location>
</feature>
<feature type="compositionally biased region" description="Polar residues" evidence="4">
    <location>
        <begin position="7"/>
        <end position="23"/>
    </location>
</feature>
<evidence type="ECO:0000313" key="6">
    <source>
        <dbReference type="EMBL" id="CAA9226883.1"/>
    </source>
</evidence>
<evidence type="ECO:0000256" key="1">
    <source>
        <dbReference type="ARBA" id="ARBA00005695"/>
    </source>
</evidence>
<dbReference type="PROSITE" id="PS51318">
    <property type="entry name" value="TAT"/>
    <property type="match status" value="1"/>
</dbReference>
<dbReference type="AlphaFoldDB" id="A0A6J4HJS2"/>
<dbReference type="Pfam" id="PF00496">
    <property type="entry name" value="SBP_bac_5"/>
    <property type="match status" value="1"/>
</dbReference>
<dbReference type="InterPro" id="IPR000914">
    <property type="entry name" value="SBP_5_dom"/>
</dbReference>
<dbReference type="InterPro" id="IPR006311">
    <property type="entry name" value="TAT_signal"/>
</dbReference>
<dbReference type="SUPFAM" id="SSF53850">
    <property type="entry name" value="Periplasmic binding protein-like II"/>
    <property type="match status" value="1"/>
</dbReference>
<reference evidence="6" key="1">
    <citation type="submission" date="2020-02" db="EMBL/GenBank/DDBJ databases">
        <authorList>
            <person name="Meier V. D."/>
        </authorList>
    </citation>
    <scope>NUCLEOTIDE SEQUENCE</scope>
    <source>
        <strain evidence="6">AVDCRST_MAG93</strain>
    </source>
</reference>
<feature type="domain" description="Solute-binding protein family 5" evidence="5">
    <location>
        <begin position="159"/>
        <end position="441"/>
    </location>
</feature>
<dbReference type="PANTHER" id="PTHR30290:SF9">
    <property type="entry name" value="OLIGOPEPTIDE-BINDING PROTEIN APPA"/>
    <property type="match status" value="1"/>
</dbReference>
<dbReference type="InterPro" id="IPR039424">
    <property type="entry name" value="SBP_5"/>
</dbReference>
<evidence type="ECO:0000256" key="2">
    <source>
        <dbReference type="ARBA" id="ARBA00022448"/>
    </source>
</evidence>
<gene>
    <name evidence="6" type="ORF">AVDCRST_MAG93-704</name>
</gene>
<evidence type="ECO:0000259" key="5">
    <source>
        <dbReference type="Pfam" id="PF00496"/>
    </source>
</evidence>
<feature type="non-terminal residue" evidence="6">
    <location>
        <position position="442"/>
    </location>
</feature>
<evidence type="ECO:0000256" key="3">
    <source>
        <dbReference type="ARBA" id="ARBA00022729"/>
    </source>
</evidence>
<feature type="region of interest" description="Disordered" evidence="4">
    <location>
        <begin position="50"/>
        <end position="71"/>
    </location>
</feature>
<proteinExistence type="inferred from homology"/>
<keyword evidence="2" id="KW-0813">Transport</keyword>
<dbReference type="GO" id="GO:0015833">
    <property type="term" value="P:peptide transport"/>
    <property type="evidence" value="ECO:0007669"/>
    <property type="project" value="TreeGrafter"/>
</dbReference>
<sequence length="442" mass="47328">MEDRHTTGSQDEPQADSPRTTRLISRRQFLRRASALTSVGAGLLTGCGAPQAAAPAPTTAAAPTTAPTEAAAPTIAPTEAAAVAPTVAATEAAAAPTVAATEAAAATAAPASSAGGGAITWAMENDPVQMLPFGSITTESFRARQMIYDSLVAWDKDLNVQPALAERYETPDDKTWIWHLRQGVKFHNGKEVDADDVKYSMDLQAAPPEPGIPSPFYPKTLTSVEVVDKYTVKFNMASADPTVLGYLAWGRYSPIVPKGLYEQVNVLTEGIGTGPFKLVEFVSNDRVVYTRNPDFWNPDLPHFDDMTLKVLPDESARVAALRSGEVHGCTVSADTAASLSNDPDITILSGLFAAPRVLQFTIKDNTKPWSNKQVRQAMSKAIDRQLIIENVYAGEAALTGPIAPGYGDWPLPDEELANTWFKYDPDAARQLMSDAGFADGFE</sequence>